<organism evidence="6">
    <name type="scientific">marine metagenome</name>
    <dbReference type="NCBI Taxonomy" id="408172"/>
    <lineage>
        <taxon>unclassified sequences</taxon>
        <taxon>metagenomes</taxon>
        <taxon>ecological metagenomes</taxon>
    </lineage>
</organism>
<dbReference type="Pfam" id="PF04085">
    <property type="entry name" value="MreC"/>
    <property type="match status" value="1"/>
</dbReference>
<name>A0A382B841_9ZZZZ</name>
<evidence type="ECO:0000313" key="6">
    <source>
        <dbReference type="EMBL" id="SVB09990.1"/>
    </source>
</evidence>
<dbReference type="EMBL" id="UINC01028643">
    <property type="protein sequence ID" value="SVB09990.1"/>
    <property type="molecule type" value="Genomic_DNA"/>
</dbReference>
<dbReference type="GO" id="GO:0008360">
    <property type="term" value="P:regulation of cell shape"/>
    <property type="evidence" value="ECO:0007669"/>
    <property type="project" value="UniProtKB-KW"/>
</dbReference>
<keyword evidence="3" id="KW-0133">Cell shape</keyword>
<evidence type="ECO:0000259" key="5">
    <source>
        <dbReference type="Pfam" id="PF04085"/>
    </source>
</evidence>
<dbReference type="InterPro" id="IPR042175">
    <property type="entry name" value="Cell/Rod_MreC_2"/>
</dbReference>
<protein>
    <recommendedName>
        <fullName evidence="2">Cell shape-determining protein MreC</fullName>
    </recommendedName>
    <alternativeName>
        <fullName evidence="4">Cell shape protein MreC</fullName>
    </alternativeName>
</protein>
<evidence type="ECO:0000256" key="3">
    <source>
        <dbReference type="ARBA" id="ARBA00022960"/>
    </source>
</evidence>
<evidence type="ECO:0000256" key="4">
    <source>
        <dbReference type="ARBA" id="ARBA00032089"/>
    </source>
</evidence>
<dbReference type="Gene3D" id="2.40.10.350">
    <property type="entry name" value="Rod shape-determining protein MreC, domain 2"/>
    <property type="match status" value="1"/>
</dbReference>
<dbReference type="Gene3D" id="2.40.10.340">
    <property type="entry name" value="Rod shape-determining protein MreC, domain 1"/>
    <property type="match status" value="1"/>
</dbReference>
<gene>
    <name evidence="6" type="ORF">METZ01_LOCUS162844</name>
</gene>
<dbReference type="AlphaFoldDB" id="A0A382B841"/>
<dbReference type="InterPro" id="IPR007221">
    <property type="entry name" value="MreC"/>
</dbReference>
<feature type="domain" description="Rod shape-determining protein MreC beta-barrel core" evidence="5">
    <location>
        <begin position="18"/>
        <end position="174"/>
    </location>
</feature>
<proteinExistence type="inferred from homology"/>
<reference evidence="6" key="1">
    <citation type="submission" date="2018-05" db="EMBL/GenBank/DDBJ databases">
        <authorList>
            <person name="Lanie J.A."/>
            <person name="Ng W.-L."/>
            <person name="Kazmierczak K.M."/>
            <person name="Andrzejewski T.M."/>
            <person name="Davidsen T.M."/>
            <person name="Wayne K.J."/>
            <person name="Tettelin H."/>
            <person name="Glass J.I."/>
            <person name="Rusch D."/>
            <person name="Podicherti R."/>
            <person name="Tsui H.-C.T."/>
            <person name="Winkler M.E."/>
        </authorList>
    </citation>
    <scope>NUCLEOTIDE SEQUENCE</scope>
</reference>
<accession>A0A382B841</accession>
<evidence type="ECO:0000256" key="2">
    <source>
        <dbReference type="ARBA" id="ARBA00013855"/>
    </source>
</evidence>
<dbReference type="InterPro" id="IPR055342">
    <property type="entry name" value="MreC_beta-barrel_core"/>
</dbReference>
<dbReference type="PANTHER" id="PTHR34138:SF1">
    <property type="entry name" value="CELL SHAPE-DETERMINING PROTEIN MREC"/>
    <property type="match status" value="1"/>
</dbReference>
<dbReference type="PANTHER" id="PTHR34138">
    <property type="entry name" value="CELL SHAPE-DETERMINING PROTEIN MREC"/>
    <property type="match status" value="1"/>
</dbReference>
<dbReference type="GO" id="GO:0005886">
    <property type="term" value="C:plasma membrane"/>
    <property type="evidence" value="ECO:0007669"/>
    <property type="project" value="TreeGrafter"/>
</dbReference>
<dbReference type="NCBIfam" id="TIGR00219">
    <property type="entry name" value="mreC"/>
    <property type="match status" value="1"/>
</dbReference>
<sequence>MLESSFRLKNKVLIAELVAVQLDSFRKKIVINKGENDEGYLGQPILDATGIIGQITQINPFSSTVLLITDPNHALPVQINRNGLRAIAIGSGENNALLLQHLPRPLITDSNLPNDAHILEGDLVVTSGLGQRFPRDYPVGEIKAIIQSAEESSARVIIKPFAEFDQIREVLMVWPNEYKNND</sequence>
<dbReference type="InterPro" id="IPR042177">
    <property type="entry name" value="Cell/Rod_1"/>
</dbReference>
<comment type="similarity">
    <text evidence="1">Belongs to the MreC family.</text>
</comment>
<evidence type="ECO:0000256" key="1">
    <source>
        <dbReference type="ARBA" id="ARBA00009369"/>
    </source>
</evidence>